<comment type="caution">
    <text evidence="2">The sequence shown here is derived from an EMBL/GenBank/DDBJ whole genome shotgun (WGS) entry which is preliminary data.</text>
</comment>
<protein>
    <submittedName>
        <fullName evidence="2">Uncharacterized protein</fullName>
    </submittedName>
</protein>
<evidence type="ECO:0000313" key="3">
    <source>
        <dbReference type="Proteomes" id="UP001165190"/>
    </source>
</evidence>
<keyword evidence="3" id="KW-1185">Reference proteome</keyword>
<feature type="coiled-coil region" evidence="1">
    <location>
        <begin position="134"/>
        <end position="182"/>
    </location>
</feature>
<dbReference type="AlphaFoldDB" id="A0A9W7LIJ7"/>
<sequence>MENQFLDKVEGNLGGATGYAPLLVSRQYRSRQFITATRGLATCEFPYEGRGYKKNVSKIPEAWKRIYKMEPFDEKPRVMPEYRRWRSMRINDDIPLPDPENNVPVEERLRVDPSEMEIVKHDFKKKYLMMESRLSGLENEKNQLKFGMQSQEREIERLRKGKGKAEEDLNNLRNDYKKLRASAKYAGLGKTSA</sequence>
<organism evidence="2 3">
    <name type="scientific">Hibiscus trionum</name>
    <name type="common">Flower of an hour</name>
    <dbReference type="NCBI Taxonomy" id="183268"/>
    <lineage>
        <taxon>Eukaryota</taxon>
        <taxon>Viridiplantae</taxon>
        <taxon>Streptophyta</taxon>
        <taxon>Embryophyta</taxon>
        <taxon>Tracheophyta</taxon>
        <taxon>Spermatophyta</taxon>
        <taxon>Magnoliopsida</taxon>
        <taxon>eudicotyledons</taxon>
        <taxon>Gunneridae</taxon>
        <taxon>Pentapetalae</taxon>
        <taxon>rosids</taxon>
        <taxon>malvids</taxon>
        <taxon>Malvales</taxon>
        <taxon>Malvaceae</taxon>
        <taxon>Malvoideae</taxon>
        <taxon>Hibiscus</taxon>
    </lineage>
</organism>
<accession>A0A9W7LIJ7</accession>
<dbReference type="PANTHER" id="PTHR48200:SF1">
    <property type="entry name" value="AMINOTRANSFERASE-LIKE PLANT MOBILE DOMAIN-CONTAINING PROTEIN"/>
    <property type="match status" value="1"/>
</dbReference>
<name>A0A9W7LIJ7_HIBTR</name>
<reference evidence="2" key="1">
    <citation type="submission" date="2023-05" db="EMBL/GenBank/DDBJ databases">
        <title>Genome and transcriptome analyses reveal genes involved in the formation of fine ridges on petal epidermal cells in Hibiscus trionum.</title>
        <authorList>
            <person name="Koshimizu S."/>
            <person name="Masuda S."/>
            <person name="Ishii T."/>
            <person name="Shirasu K."/>
            <person name="Hoshino A."/>
            <person name="Arita M."/>
        </authorList>
    </citation>
    <scope>NUCLEOTIDE SEQUENCE</scope>
    <source>
        <strain evidence="2">Hamamatsu line</strain>
    </source>
</reference>
<proteinExistence type="predicted"/>
<keyword evidence="1" id="KW-0175">Coiled coil</keyword>
<dbReference type="Proteomes" id="UP001165190">
    <property type="component" value="Unassembled WGS sequence"/>
</dbReference>
<gene>
    <name evidence="2" type="ORF">HRI_000142300</name>
</gene>
<dbReference type="OrthoDB" id="1000158at2759"/>
<evidence type="ECO:0000313" key="2">
    <source>
        <dbReference type="EMBL" id="GMI64730.1"/>
    </source>
</evidence>
<dbReference type="EMBL" id="BSYR01000003">
    <property type="protein sequence ID" value="GMI64730.1"/>
    <property type="molecule type" value="Genomic_DNA"/>
</dbReference>
<dbReference type="PANTHER" id="PTHR48200">
    <property type="entry name" value="PROTEIN, PUTATIVE-RELATED"/>
    <property type="match status" value="1"/>
</dbReference>
<evidence type="ECO:0000256" key="1">
    <source>
        <dbReference type="SAM" id="Coils"/>
    </source>
</evidence>